<evidence type="ECO:0000259" key="5">
    <source>
        <dbReference type="Pfam" id="PF21124"/>
    </source>
</evidence>
<dbReference type="EMBL" id="LFML01000149">
    <property type="protein sequence ID" value="KMO94192.1"/>
    <property type="molecule type" value="Genomic_DNA"/>
</dbReference>
<dbReference type="Pfam" id="PF21124">
    <property type="entry name" value="VinK_C"/>
    <property type="match status" value="1"/>
</dbReference>
<sequence length="302" mass="33387">MGPVPFAEVAKFMLVNPFARKLFAEADEVLGYSLFERFKTAEGDYSEAAQVAFLVNCLALAQWVEHEFDERPAFCTGLSFGEKAAAVHSGALSFADGVRFTARFAHTLDAYFAEEHPEEVATQSFARTPRARLDEVRAELTEQGEWHDVTCVVDEDFAMLTLRKSRLEWLQQRLRALGGMPLYVMEPPLHSPAFGGLRRRVEDEVLAGLTLRDPHLPVVADQDGAVLTTGEEVRNLLLDGCVRPVDWPGVLGSLRDKGVGTLYVAGQDALFGRVGAATRNFKVVPVNPRLAMRPRRRTATAA</sequence>
<dbReference type="Gene3D" id="3.40.366.10">
    <property type="entry name" value="Malonyl-Coenzyme A Acyl Carrier Protein, domain 2"/>
    <property type="match status" value="2"/>
</dbReference>
<keyword evidence="2 6" id="KW-0808">Transferase</keyword>
<dbReference type="OrthoDB" id="5123945at2"/>
<keyword evidence="3" id="KW-0012">Acyltransferase</keyword>
<evidence type="ECO:0000256" key="2">
    <source>
        <dbReference type="ARBA" id="ARBA00022679"/>
    </source>
</evidence>
<dbReference type="InterPro" id="IPR001227">
    <property type="entry name" value="Ac_transferase_dom_sf"/>
</dbReference>
<accession>A0A0J6XIX6</accession>
<dbReference type="PATRIC" id="fig|66430.4.peg.2513"/>
<evidence type="ECO:0000256" key="1">
    <source>
        <dbReference type="ARBA" id="ARBA00013258"/>
    </source>
</evidence>
<dbReference type="InterPro" id="IPR016035">
    <property type="entry name" value="Acyl_Trfase/lysoPLipase"/>
</dbReference>
<evidence type="ECO:0000313" key="6">
    <source>
        <dbReference type="EMBL" id="KMO94192.1"/>
    </source>
</evidence>
<keyword evidence="7" id="KW-1185">Reference proteome</keyword>
<dbReference type="STRING" id="66430.ACS04_30920"/>
<proteinExistence type="predicted"/>
<dbReference type="InterPro" id="IPR049416">
    <property type="entry name" value="VinK-like_small"/>
</dbReference>
<evidence type="ECO:0000313" key="7">
    <source>
        <dbReference type="Proteomes" id="UP000035932"/>
    </source>
</evidence>
<organism evidence="6 7">
    <name type="scientific">Streptomyces roseus</name>
    <dbReference type="NCBI Taxonomy" id="66430"/>
    <lineage>
        <taxon>Bacteria</taxon>
        <taxon>Bacillati</taxon>
        <taxon>Actinomycetota</taxon>
        <taxon>Actinomycetes</taxon>
        <taxon>Kitasatosporales</taxon>
        <taxon>Streptomycetaceae</taxon>
        <taxon>Streptomyces</taxon>
    </lineage>
</organism>
<dbReference type="PANTHER" id="PTHR42681:SF1">
    <property type="entry name" value="MALONYL-COA-ACYL CARRIER PROTEIN TRANSACYLASE, MITOCHONDRIAL"/>
    <property type="match status" value="1"/>
</dbReference>
<dbReference type="InterPro" id="IPR050858">
    <property type="entry name" value="Mal-CoA-ACP_Trans/PKS_FabD"/>
</dbReference>
<dbReference type="Proteomes" id="UP000035932">
    <property type="component" value="Unassembled WGS sequence"/>
</dbReference>
<dbReference type="AlphaFoldDB" id="A0A0J6XIX6"/>
<dbReference type="SUPFAM" id="SSF52151">
    <property type="entry name" value="FabD/lysophospholipase-like"/>
    <property type="match status" value="1"/>
</dbReference>
<dbReference type="PANTHER" id="PTHR42681">
    <property type="entry name" value="MALONYL-COA-ACYL CARRIER PROTEIN TRANSACYLASE, MITOCHONDRIAL"/>
    <property type="match status" value="1"/>
</dbReference>
<feature type="domain" description="Malonyl-CoA-[acyl-carrier-protein] transacylase small" evidence="5">
    <location>
        <begin position="124"/>
        <end position="185"/>
    </location>
</feature>
<comment type="caution">
    <text evidence="6">The sequence shown here is derived from an EMBL/GenBank/DDBJ whole genome shotgun (WGS) entry which is preliminary data.</text>
</comment>
<reference evidence="6 7" key="1">
    <citation type="submission" date="2015-06" db="EMBL/GenBank/DDBJ databases">
        <title>Recapitulation of the evolution of biosynthetic gene clusters reveals hidden chemical diversity on bacterial genomes.</title>
        <authorList>
            <person name="Cruz-Morales P."/>
            <person name="Martinez-Guerrero C."/>
            <person name="Morales-Escalante M.A."/>
            <person name="Yanez-Guerra L.A."/>
            <person name="Kopp J.F."/>
            <person name="Feldmann J."/>
            <person name="Ramos-Aboites H.E."/>
            <person name="Barona-Gomez F."/>
        </authorList>
    </citation>
    <scope>NUCLEOTIDE SEQUENCE [LARGE SCALE GENOMIC DNA]</scope>
    <source>
        <strain evidence="6 7">ATCC 31245</strain>
    </source>
</reference>
<dbReference type="EC" id="2.3.1.39" evidence="1"/>
<gene>
    <name evidence="6" type="ORF">ACS04_30920</name>
</gene>
<dbReference type="GO" id="GO:0006633">
    <property type="term" value="P:fatty acid biosynthetic process"/>
    <property type="evidence" value="ECO:0007669"/>
    <property type="project" value="TreeGrafter"/>
</dbReference>
<evidence type="ECO:0000256" key="4">
    <source>
        <dbReference type="ARBA" id="ARBA00048462"/>
    </source>
</evidence>
<comment type="catalytic activity">
    <reaction evidence="4">
        <text>holo-[ACP] + malonyl-CoA = malonyl-[ACP] + CoA</text>
        <dbReference type="Rhea" id="RHEA:41792"/>
        <dbReference type="Rhea" id="RHEA-COMP:9623"/>
        <dbReference type="Rhea" id="RHEA-COMP:9685"/>
        <dbReference type="ChEBI" id="CHEBI:57287"/>
        <dbReference type="ChEBI" id="CHEBI:57384"/>
        <dbReference type="ChEBI" id="CHEBI:64479"/>
        <dbReference type="ChEBI" id="CHEBI:78449"/>
        <dbReference type="EC" id="2.3.1.39"/>
    </reaction>
</comment>
<name>A0A0J6XIX6_9ACTN</name>
<protein>
    <recommendedName>
        <fullName evidence="1">[acyl-carrier-protein] S-malonyltransferase</fullName>
        <ecNumber evidence="1">2.3.1.39</ecNumber>
    </recommendedName>
</protein>
<evidence type="ECO:0000256" key="3">
    <source>
        <dbReference type="ARBA" id="ARBA00023315"/>
    </source>
</evidence>
<dbReference type="GO" id="GO:0004314">
    <property type="term" value="F:[acyl-carrier-protein] S-malonyltransferase activity"/>
    <property type="evidence" value="ECO:0007669"/>
    <property type="project" value="UniProtKB-EC"/>
</dbReference>